<dbReference type="InterPro" id="IPR036465">
    <property type="entry name" value="vWFA_dom_sf"/>
</dbReference>
<evidence type="ECO:0000259" key="4">
    <source>
        <dbReference type="PROSITE" id="PS50234"/>
    </source>
</evidence>
<protein>
    <recommendedName>
        <fullName evidence="4">VWFA domain-containing protein</fullName>
    </recommendedName>
</protein>
<comment type="caution">
    <text evidence="5">The sequence shown here is derived from an EMBL/GenBank/DDBJ whole genome shotgun (WGS) entry which is preliminary data.</text>
</comment>
<keyword evidence="3" id="KW-0812">Transmembrane</keyword>
<evidence type="ECO:0000256" key="1">
    <source>
        <dbReference type="PROSITE-ProRule" id="PRU00339"/>
    </source>
</evidence>
<feature type="compositionally biased region" description="Low complexity" evidence="2">
    <location>
        <begin position="516"/>
        <end position="528"/>
    </location>
</feature>
<evidence type="ECO:0000313" key="6">
    <source>
        <dbReference type="Proteomes" id="UP000242313"/>
    </source>
</evidence>
<dbReference type="InterPro" id="IPR019734">
    <property type="entry name" value="TPR_rpt"/>
</dbReference>
<dbReference type="Proteomes" id="UP000242313">
    <property type="component" value="Unassembled WGS sequence"/>
</dbReference>
<dbReference type="PANTHER" id="PTHR22550">
    <property type="entry name" value="SPORE GERMINATION PROTEIN"/>
    <property type="match status" value="1"/>
</dbReference>
<feature type="compositionally biased region" description="Polar residues" evidence="2">
    <location>
        <begin position="545"/>
        <end position="554"/>
    </location>
</feature>
<dbReference type="InterPro" id="IPR011990">
    <property type="entry name" value="TPR-like_helical_dom_sf"/>
</dbReference>
<dbReference type="PANTHER" id="PTHR22550:SF14">
    <property type="entry name" value="VWFA DOMAIN-CONTAINING PROTEIN"/>
    <property type="match status" value="1"/>
</dbReference>
<dbReference type="SMART" id="SM00327">
    <property type="entry name" value="VWA"/>
    <property type="match status" value="1"/>
</dbReference>
<dbReference type="PROSITE" id="PS50234">
    <property type="entry name" value="VWFA"/>
    <property type="match status" value="1"/>
</dbReference>
<reference evidence="5 6" key="1">
    <citation type="submission" date="2017-09" db="EMBL/GenBank/DDBJ databases">
        <title>Pseudomonas abyssi sp. nov. isolated from Abyssopelagic Water.</title>
        <authorList>
            <person name="Wei Y."/>
        </authorList>
    </citation>
    <scope>NUCLEOTIDE SEQUENCE [LARGE SCALE GENOMIC DNA]</scope>
    <source>
        <strain evidence="5 6">MT5</strain>
    </source>
</reference>
<keyword evidence="3" id="KW-0472">Membrane</keyword>
<gene>
    <name evidence="5" type="ORF">CNQ84_11935</name>
</gene>
<name>A0A2A3MGP8_9PSED</name>
<keyword evidence="3" id="KW-1133">Transmembrane helix</keyword>
<dbReference type="AlphaFoldDB" id="A0A2A3MGP8"/>
<evidence type="ECO:0000256" key="2">
    <source>
        <dbReference type="SAM" id="MobiDB-lite"/>
    </source>
</evidence>
<dbReference type="Pfam" id="PF13519">
    <property type="entry name" value="VWA_2"/>
    <property type="match status" value="1"/>
</dbReference>
<evidence type="ECO:0000256" key="3">
    <source>
        <dbReference type="SAM" id="Phobius"/>
    </source>
</evidence>
<dbReference type="SMART" id="SM00028">
    <property type="entry name" value="TPR"/>
    <property type="match status" value="1"/>
</dbReference>
<dbReference type="EMBL" id="NTMR01000014">
    <property type="protein sequence ID" value="PBK03907.1"/>
    <property type="molecule type" value="Genomic_DNA"/>
</dbReference>
<feature type="transmembrane region" description="Helical" evidence="3">
    <location>
        <begin position="65"/>
        <end position="85"/>
    </location>
</feature>
<dbReference type="Gene3D" id="3.40.50.410">
    <property type="entry name" value="von Willebrand factor, type A domain"/>
    <property type="match status" value="1"/>
</dbReference>
<keyword evidence="1" id="KW-0802">TPR repeat</keyword>
<accession>A0A2A3MGP8</accession>
<feature type="transmembrane region" description="Helical" evidence="3">
    <location>
        <begin position="119"/>
        <end position="138"/>
    </location>
</feature>
<dbReference type="PROSITE" id="PS50005">
    <property type="entry name" value="TPR"/>
    <property type="match status" value="1"/>
</dbReference>
<dbReference type="SUPFAM" id="SSF53300">
    <property type="entry name" value="vWA-like"/>
    <property type="match status" value="1"/>
</dbReference>
<evidence type="ECO:0000313" key="5">
    <source>
        <dbReference type="EMBL" id="PBK03907.1"/>
    </source>
</evidence>
<feature type="region of interest" description="Disordered" evidence="2">
    <location>
        <begin position="514"/>
        <end position="626"/>
    </location>
</feature>
<dbReference type="InterPro" id="IPR002035">
    <property type="entry name" value="VWF_A"/>
</dbReference>
<feature type="domain" description="VWFA" evidence="4">
    <location>
        <begin position="151"/>
        <end position="285"/>
    </location>
</feature>
<dbReference type="Gene3D" id="1.25.40.10">
    <property type="entry name" value="Tetratricopeptide repeat domain"/>
    <property type="match status" value="1"/>
</dbReference>
<feature type="repeat" description="TPR" evidence="1">
    <location>
        <begin position="461"/>
        <end position="494"/>
    </location>
</feature>
<dbReference type="SUPFAM" id="SSF48452">
    <property type="entry name" value="TPR-like"/>
    <property type="match status" value="1"/>
</dbReference>
<sequence length="657" mass="70833">MKPRWSRCWSVSSSSNPASGQTAAAAKLSRCIPGRSRPPCCSVPCGAAGRCAGGCMPELLLPFTFLRPLWLLGIAPALLLCWYLYRHRRQHSGWDALLPANLRRVLLQQHSGRHYLGRYLLLASVWTLALLILAGPAWEADNTQRREDSGSLIIVLQVSRSMLSNDLPPTRLEQAKRKIRDLLRTYPDRRVALIAYAGSAHLVAPLTRDHETLSNLLDALHPDIMPVRGQQLDQALQLAADMRASRGDSRTQVLLLTSGIEDADNALASSARRELGNALRVIGIGTADGAPIPLAEGGFMRDEQGRIMLPRLDESAMLAFARTEGGDYRRLSADDSDLQHLLSAPDSQSTSGPAAVQRQDQGHWLLLLLLPLAALGARRGWLLVLLVALWLPPPASAMSWQDLWQRPDQQASRLLQEGKSAEAASRFEDPQWRAWALLQSGDYQAAADAWGALASAEPSNANYHFSQGTALALAEDYRAALQAFEAALTQAPDHTAARHNRQLVEAYLASLEDQADASSASGSEQSGAGSDGEPDQTGSAEDGQPESNANAGPQNPNPEAVDNSSAASNSATGQGGSDTGQPGEQGAALSGELVNSPDDSSASSSESGSIGGGSSRHEIEQQQAVQQWLRDIHDNPAELLRRKFLYQHLQQPDGRPR</sequence>
<organism evidence="5 6">
    <name type="scientific">Pseudomonas abyssi</name>
    <dbReference type="NCBI Taxonomy" id="170540"/>
    <lineage>
        <taxon>Bacteria</taxon>
        <taxon>Pseudomonadati</taxon>
        <taxon>Pseudomonadota</taxon>
        <taxon>Gammaproteobacteria</taxon>
        <taxon>Pseudomonadales</taxon>
        <taxon>Pseudomonadaceae</taxon>
        <taxon>Pseudomonas</taxon>
    </lineage>
</organism>
<dbReference type="InterPro" id="IPR050768">
    <property type="entry name" value="UPF0353/GerABKA_families"/>
</dbReference>
<proteinExistence type="predicted"/>
<keyword evidence="6" id="KW-1185">Reference proteome</keyword>